<dbReference type="KEGG" id="ter:Tery_2300"/>
<evidence type="ECO:0000313" key="1">
    <source>
        <dbReference type="EMBL" id="ABG51524.1"/>
    </source>
</evidence>
<gene>
    <name evidence="1" type="ordered locus">Tery_2300</name>
</gene>
<proteinExistence type="predicted"/>
<reference evidence="1" key="1">
    <citation type="submission" date="2006-06" db="EMBL/GenBank/DDBJ databases">
        <title>Complete sequence of Trichodesmium erythraeum IMS101.</title>
        <authorList>
            <consortium name="US DOE Joint Genome Institute"/>
            <person name="Copeland A."/>
            <person name="Lucas S."/>
            <person name="Lapidus A."/>
            <person name="Barry K."/>
            <person name="Detter J.C."/>
            <person name="Glavina del Rio T."/>
            <person name="Hammon N."/>
            <person name="Israni S."/>
            <person name="Dalin E."/>
            <person name="Tice H."/>
            <person name="Pitluck S."/>
            <person name="Kiss H."/>
            <person name="Munk A.C."/>
            <person name="Brettin T."/>
            <person name="Bruce D."/>
            <person name="Han C."/>
            <person name="Tapia R."/>
            <person name="Gilna P."/>
            <person name="Schmutz J."/>
            <person name="Larimer F."/>
            <person name="Land M."/>
            <person name="Hauser L."/>
            <person name="Kyrpides N."/>
            <person name="Kim E."/>
            <person name="Richardson P."/>
        </authorList>
    </citation>
    <scope>NUCLEOTIDE SEQUENCE [LARGE SCALE GENOMIC DNA]</scope>
    <source>
        <strain evidence="1">IMS101</strain>
    </source>
</reference>
<dbReference type="AlphaFoldDB" id="Q112Q0"/>
<dbReference type="HOGENOM" id="CLU_2014259_0_0_3"/>
<dbReference type="eggNOG" id="COG1222">
    <property type="taxonomic scope" value="Bacteria"/>
</dbReference>
<dbReference type="Gene3D" id="1.10.8.60">
    <property type="match status" value="1"/>
</dbReference>
<accession>Q112Q0</accession>
<dbReference type="STRING" id="203124.Tery_2300"/>
<protein>
    <submittedName>
        <fullName evidence="1">Uncharacterized protein</fullName>
    </submittedName>
</protein>
<sequence length="123" mass="13876">MKLWEHLLPKEIPTTEDINLELLANESENLAGGDILNVVISAASRAVIREAKAQKVSLFDLAEEIKFVREAKTKIGSPHHQTNPQKAKVKETIINPDDLSPELRDRYNENISKIDKSESDFNN</sequence>
<name>Q112Q0_TRIEI</name>
<dbReference type="EMBL" id="CP000393">
    <property type="protein sequence ID" value="ABG51524.1"/>
    <property type="molecule type" value="Genomic_DNA"/>
</dbReference>
<organism evidence="1">
    <name type="scientific">Trichodesmium erythraeum (strain IMS101)</name>
    <dbReference type="NCBI Taxonomy" id="203124"/>
    <lineage>
        <taxon>Bacteria</taxon>
        <taxon>Bacillati</taxon>
        <taxon>Cyanobacteriota</taxon>
        <taxon>Cyanophyceae</taxon>
        <taxon>Oscillatoriophycideae</taxon>
        <taxon>Oscillatoriales</taxon>
        <taxon>Microcoleaceae</taxon>
        <taxon>Trichodesmium</taxon>
    </lineage>
</organism>
<dbReference type="RefSeq" id="WP_011611891.1">
    <property type="nucleotide sequence ID" value="NC_008312.1"/>
</dbReference>